<dbReference type="AlphaFoldDB" id="S7TC12"/>
<protein>
    <submittedName>
        <fullName evidence="1">Uncharacterized protein</fullName>
    </submittedName>
</protein>
<feature type="non-terminal residue" evidence="1">
    <location>
        <position position="70"/>
    </location>
</feature>
<organism evidence="1 2">
    <name type="scientific">Desulfococcus multivorans DSM 2059</name>
    <dbReference type="NCBI Taxonomy" id="1121405"/>
    <lineage>
        <taxon>Bacteria</taxon>
        <taxon>Pseudomonadati</taxon>
        <taxon>Thermodesulfobacteriota</taxon>
        <taxon>Desulfobacteria</taxon>
        <taxon>Desulfobacterales</taxon>
        <taxon>Desulfococcaceae</taxon>
        <taxon>Desulfococcus</taxon>
    </lineage>
</organism>
<evidence type="ECO:0000313" key="1">
    <source>
        <dbReference type="EMBL" id="EPR34707.1"/>
    </source>
</evidence>
<evidence type="ECO:0000313" key="2">
    <source>
        <dbReference type="Proteomes" id="UP000014977"/>
    </source>
</evidence>
<gene>
    <name evidence="1" type="ORF">dsmv_3279</name>
</gene>
<sequence>MSGVGKEPYPARLHLGVKPFIVGRTVGNAIAFQRGRSAGRGRILRNSTFDFHDGNRKEVPGGYDLRPFSG</sequence>
<name>S7TC12_DESML</name>
<reference evidence="1 2" key="1">
    <citation type="journal article" date="2013" name="Genome Announc.">
        <title>Draft genome sequences for three mercury-methylating, sulfate-reducing bacteria.</title>
        <authorList>
            <person name="Brown S.D."/>
            <person name="Hurt R.A.Jr."/>
            <person name="Gilmour C.C."/>
            <person name="Elias D.A."/>
        </authorList>
    </citation>
    <scope>NUCLEOTIDE SEQUENCE [LARGE SCALE GENOMIC DNA]</scope>
    <source>
        <strain evidence="1 2">DSM 2059</strain>
    </source>
</reference>
<accession>S7TC12</accession>
<comment type="caution">
    <text evidence="1">The sequence shown here is derived from an EMBL/GenBank/DDBJ whole genome shotgun (WGS) entry which is preliminary data.</text>
</comment>
<proteinExistence type="predicted"/>
<dbReference type="EMBL" id="ATHJ01000111">
    <property type="protein sequence ID" value="EPR34707.1"/>
    <property type="molecule type" value="Genomic_DNA"/>
</dbReference>
<dbReference type="STRING" id="897.B2D07_19370"/>
<keyword evidence="2" id="KW-1185">Reference proteome</keyword>
<dbReference type="Proteomes" id="UP000014977">
    <property type="component" value="Unassembled WGS sequence"/>
</dbReference>